<dbReference type="Proteomes" id="UP000007947">
    <property type="component" value="Chromosome"/>
</dbReference>
<organism evidence="2 3">
    <name type="scientific">Microlunatus phosphovorus (strain ATCC 700054 / DSM 10555 / JCM 9379 / NBRC 101784 / NCIMB 13414 / VKM Ac-1990 / NM-1)</name>
    <dbReference type="NCBI Taxonomy" id="1032480"/>
    <lineage>
        <taxon>Bacteria</taxon>
        <taxon>Bacillati</taxon>
        <taxon>Actinomycetota</taxon>
        <taxon>Actinomycetes</taxon>
        <taxon>Propionibacteriales</taxon>
        <taxon>Propionibacteriaceae</taxon>
        <taxon>Microlunatus</taxon>
    </lineage>
</organism>
<keyword evidence="3" id="KW-1185">Reference proteome</keyword>
<feature type="region of interest" description="Disordered" evidence="1">
    <location>
        <begin position="1"/>
        <end position="21"/>
    </location>
</feature>
<evidence type="ECO:0000256" key="1">
    <source>
        <dbReference type="SAM" id="MobiDB-lite"/>
    </source>
</evidence>
<dbReference type="OrthoDB" id="4472709at2"/>
<dbReference type="HOGENOM" id="CLU_428846_0_0_11"/>
<reference evidence="2 3" key="1">
    <citation type="submission" date="2011-05" db="EMBL/GenBank/DDBJ databases">
        <title>Whole genome sequence of Microlunatus phosphovorus NM-1.</title>
        <authorList>
            <person name="Hosoyama A."/>
            <person name="Sasaki K."/>
            <person name="Harada T."/>
            <person name="Igarashi R."/>
            <person name="Kawakoshi A."/>
            <person name="Sasagawa M."/>
            <person name="Fukada J."/>
            <person name="Nakamura S."/>
            <person name="Katano Y."/>
            <person name="Hanada S."/>
            <person name="Kamagata Y."/>
            <person name="Nakamura N."/>
            <person name="Yamazaki S."/>
            <person name="Fujita N."/>
        </authorList>
    </citation>
    <scope>NUCLEOTIDE SEQUENCE [LARGE SCALE GENOMIC DNA]</scope>
    <source>
        <strain evidence="3">ATCC 700054 / DSM 10555 / JCM 9379 / NBRC 101784 / NCIMB 13414 / VKM Ac-1990 / NM-1</strain>
    </source>
</reference>
<sequence length="638" mass="70889">MATRRKKKAGKPRLTPDERAAAKALAADVRGRRVKPTLKDYERVAKIGQDRVVEALISRHNLRMSRVSSLPASYRSEVMTITVPLSMVDTALSRMGANPKKHPNDYSGEAADHYAWATSSIVSAVRLMLVGQVVGAAAVTRHLLERWTLHRAYNWKIVKDPGEAQLDYFARVWSTPQQLGPMIAPPVGYSIDEGLPGDNEVITTDHEEPSPDHLHVELSDGREICPAVVYSYLSEVLHAREFTDAIAWDAGPLLETPSSFPPQAFACASLIGDGLALCMRQIRLATMTLAQERRDQSTKSALGALKDTYSEPSEAEVRADKERDPIDKAFVGSNKYELATPPLAALIPLLPEEGLSQGALRALQNEAFKYEQLLKGFRPAGRLYRDDEFTSIYFCWKRLRSARWAISALDDERALLGDEFNLDSLSGRATKWVVVTEIASLASMWIETSEASSALALCGTGTRSAYWLWLEDDDRAMAVLRCVLEQVARARAWRLKPEKARRLEDRPQTRPRDWLELAGWRRLTPLNKALGEFAHTLRDSRWGGARLLLADLQVDADPDRAPYTARGGALELVLALLAMESHSWIAGLSENLASTLGEVFDSMGLMLDTATIDQTLNHIWTHREADLGPPTFTQMPSA</sequence>
<dbReference type="KEGG" id="mph:MLP_07470"/>
<gene>
    <name evidence="2" type="ordered locus">MLP_07470</name>
</gene>
<dbReference type="EMBL" id="AP012204">
    <property type="protein sequence ID" value="BAK33761.1"/>
    <property type="molecule type" value="Genomic_DNA"/>
</dbReference>
<protein>
    <submittedName>
        <fullName evidence="2">Uncharacterized protein</fullName>
    </submittedName>
</protein>
<evidence type="ECO:0000313" key="3">
    <source>
        <dbReference type="Proteomes" id="UP000007947"/>
    </source>
</evidence>
<accession>F5XL73</accession>
<evidence type="ECO:0000313" key="2">
    <source>
        <dbReference type="EMBL" id="BAK33761.1"/>
    </source>
</evidence>
<dbReference type="eggNOG" id="ENOG5033Q9R">
    <property type="taxonomic scope" value="Bacteria"/>
</dbReference>
<name>F5XL73_MICPN</name>
<feature type="compositionally biased region" description="Basic residues" evidence="1">
    <location>
        <begin position="1"/>
        <end position="11"/>
    </location>
</feature>
<dbReference type="RefSeq" id="WP_013861648.1">
    <property type="nucleotide sequence ID" value="NC_015635.1"/>
</dbReference>
<dbReference type="AlphaFoldDB" id="F5XL73"/>
<proteinExistence type="predicted"/>